<evidence type="ECO:0008006" key="7">
    <source>
        <dbReference type="Google" id="ProtNLM"/>
    </source>
</evidence>
<dbReference type="Pfam" id="PF02721">
    <property type="entry name" value="DUF223"/>
    <property type="match status" value="1"/>
</dbReference>
<dbReference type="Pfam" id="PF16900">
    <property type="entry name" value="REPA_OB_2"/>
    <property type="match status" value="1"/>
</dbReference>
<evidence type="ECO:0000313" key="5">
    <source>
        <dbReference type="EMBL" id="RXH78332.1"/>
    </source>
</evidence>
<dbReference type="PANTHER" id="PTHR47165">
    <property type="entry name" value="OS03G0429900 PROTEIN"/>
    <property type="match status" value="1"/>
</dbReference>
<dbReference type="Gene3D" id="2.40.50.140">
    <property type="entry name" value="Nucleic acid-binding proteins"/>
    <property type="match status" value="3"/>
</dbReference>
<dbReference type="STRING" id="3750.A0A498I801"/>
<evidence type="ECO:0000256" key="2">
    <source>
        <dbReference type="SAM" id="MobiDB-lite"/>
    </source>
</evidence>
<keyword evidence="1" id="KW-0238">DNA-binding</keyword>
<dbReference type="AlphaFoldDB" id="A0A498I801"/>
<evidence type="ECO:0000256" key="1">
    <source>
        <dbReference type="ARBA" id="ARBA00023125"/>
    </source>
</evidence>
<dbReference type="CDD" id="cd04476">
    <property type="entry name" value="RPA1_DBD_C"/>
    <property type="match status" value="1"/>
</dbReference>
<reference evidence="5 6" key="1">
    <citation type="submission" date="2018-10" db="EMBL/GenBank/DDBJ databases">
        <title>A high-quality apple genome assembly.</title>
        <authorList>
            <person name="Hu J."/>
        </authorList>
    </citation>
    <scope>NUCLEOTIDE SEQUENCE [LARGE SCALE GENOMIC DNA]</scope>
    <source>
        <strain evidence="6">cv. HFTH1</strain>
        <tissue evidence="5">Young leaf</tissue>
    </source>
</reference>
<evidence type="ECO:0000313" key="6">
    <source>
        <dbReference type="Proteomes" id="UP000290289"/>
    </source>
</evidence>
<dbReference type="GO" id="GO:0003677">
    <property type="term" value="F:DNA binding"/>
    <property type="evidence" value="ECO:0007669"/>
    <property type="project" value="UniProtKB-KW"/>
</dbReference>
<comment type="caution">
    <text evidence="5">The sequence shown here is derived from an EMBL/GenBank/DDBJ whole genome shotgun (WGS) entry which is preliminary data.</text>
</comment>
<name>A0A498I801_MALDO</name>
<dbReference type="SUPFAM" id="SSF50249">
    <property type="entry name" value="Nucleic acid-binding proteins"/>
    <property type="match status" value="3"/>
</dbReference>
<dbReference type="CDD" id="cd04481">
    <property type="entry name" value="RPA1_DBD_B_like"/>
    <property type="match status" value="1"/>
</dbReference>
<dbReference type="InterPro" id="IPR003871">
    <property type="entry name" value="RFA1B/D_OB_1st"/>
</dbReference>
<evidence type="ECO:0000259" key="4">
    <source>
        <dbReference type="Pfam" id="PF16900"/>
    </source>
</evidence>
<dbReference type="CDD" id="cd04480">
    <property type="entry name" value="RPA1_DBD_A_like"/>
    <property type="match status" value="1"/>
</dbReference>
<dbReference type="InterPro" id="IPR031657">
    <property type="entry name" value="REPA_OB_2"/>
</dbReference>
<dbReference type="InterPro" id="IPR012340">
    <property type="entry name" value="NA-bd_OB-fold"/>
</dbReference>
<sequence>MRFLRLTSYPTGLVNRGCLREISEIWIVARRSWFYAVLSDTVATELRVVNITELIGNKSTGRTFMVLNKQEATFQGLQHILIEMMSLHSLIPYQPTNKLQIRVCRMWITKTIEDDPQPQSLDCVFVDKQGDAVHATVNARDIQFFLDLLTVGNAYEITKFRVVHNRTSSKVVPHPAALELNRRTTFVPIDKTNQEIPKQWFNLIDLDQLHKRINNDVELTDVFGHLTAVQPIEDVTVQSSRIAKKRNLNLQDIRGETIRITLWGEAATTFEDSGIKSLPPPIFLAVTSLKVKEYRGNPVLGSTGSTVCIFNPEIPQLTQYKQKFKDLKSPVQTLRTSAEMYADRAVSPNFESKTIDELLLLDPALHKNVSFECKATVIGFDLSRGWWYKSCPFCHKAVKKTSGAFQCNEHGSLNRLPEPWFKINLIVEDSTNQHNFLMLGRNAEKILHVSCHTLVIEDGYDDPFMVPPPLKKLVGETKRFLLSFGNQNSDFRKTDFIIYGLLQDQLPLNTAIASIDPQTPTATAGKQIITEATPAPVTPSQRPDHHPQSVVPLKTSKRPLFIDQADKPDSKKTRTEQIEVTNSARIAREFHKLVVPKIEPADKEPIAALKTKSQTKKTKDSAQDVRPPKK</sequence>
<dbReference type="Proteomes" id="UP000290289">
    <property type="component" value="Chromosome 13"/>
</dbReference>
<feature type="domain" description="Replication protein A OB" evidence="4">
    <location>
        <begin position="218"/>
        <end position="305"/>
    </location>
</feature>
<feature type="compositionally biased region" description="Basic and acidic residues" evidence="2">
    <location>
        <begin position="564"/>
        <end position="577"/>
    </location>
</feature>
<feature type="compositionally biased region" description="Basic and acidic residues" evidence="2">
    <location>
        <begin position="617"/>
        <end position="630"/>
    </location>
</feature>
<feature type="region of interest" description="Disordered" evidence="2">
    <location>
        <begin position="597"/>
        <end position="630"/>
    </location>
</feature>
<dbReference type="EMBL" id="RDQH01000339">
    <property type="protein sequence ID" value="RXH78332.1"/>
    <property type="molecule type" value="Genomic_DNA"/>
</dbReference>
<protein>
    <recommendedName>
        <fullName evidence="7">Replication protein A OB domain-containing protein</fullName>
    </recommendedName>
</protein>
<evidence type="ECO:0000259" key="3">
    <source>
        <dbReference type="Pfam" id="PF02721"/>
    </source>
</evidence>
<feature type="region of interest" description="Disordered" evidence="2">
    <location>
        <begin position="534"/>
        <end position="583"/>
    </location>
</feature>
<proteinExistence type="predicted"/>
<dbReference type="PANTHER" id="PTHR47165:SF4">
    <property type="entry name" value="OS03G0429900 PROTEIN"/>
    <property type="match status" value="1"/>
</dbReference>
<keyword evidence="6" id="KW-1185">Reference proteome</keyword>
<dbReference type="InterPro" id="IPR047192">
    <property type="entry name" value="Euk_RPA1_DBD_C"/>
</dbReference>
<organism evidence="5 6">
    <name type="scientific">Malus domestica</name>
    <name type="common">Apple</name>
    <name type="synonym">Pyrus malus</name>
    <dbReference type="NCBI Taxonomy" id="3750"/>
    <lineage>
        <taxon>Eukaryota</taxon>
        <taxon>Viridiplantae</taxon>
        <taxon>Streptophyta</taxon>
        <taxon>Embryophyta</taxon>
        <taxon>Tracheophyta</taxon>
        <taxon>Spermatophyta</taxon>
        <taxon>Magnoliopsida</taxon>
        <taxon>eudicotyledons</taxon>
        <taxon>Gunneridae</taxon>
        <taxon>Pentapetalae</taxon>
        <taxon>rosids</taxon>
        <taxon>fabids</taxon>
        <taxon>Rosales</taxon>
        <taxon>Rosaceae</taxon>
        <taxon>Amygdaloideae</taxon>
        <taxon>Maleae</taxon>
        <taxon>Malus</taxon>
    </lineage>
</organism>
<feature type="domain" description="Replication protein A 70 kDa DNA-binding subunit B/D first OB fold" evidence="3">
    <location>
        <begin position="86"/>
        <end position="185"/>
    </location>
</feature>
<gene>
    <name evidence="5" type="ORF">DVH24_001850</name>
</gene>
<accession>A0A498I801</accession>